<dbReference type="AlphaFoldDB" id="A0A4P6V2L6"/>
<feature type="transmembrane region" description="Helical" evidence="7">
    <location>
        <begin position="583"/>
        <end position="605"/>
    </location>
</feature>
<evidence type="ECO:0000313" key="10">
    <source>
        <dbReference type="EMBL" id="QBK30680.1"/>
    </source>
</evidence>
<evidence type="ECO:0000256" key="6">
    <source>
        <dbReference type="SAM" id="MobiDB-lite"/>
    </source>
</evidence>
<dbReference type="PANTHER" id="PTHR30619:SF1">
    <property type="entry name" value="RECOMBINATION PROTEIN 2"/>
    <property type="match status" value="1"/>
</dbReference>
<feature type="region of interest" description="Disordered" evidence="6">
    <location>
        <begin position="33"/>
        <end position="68"/>
    </location>
</feature>
<dbReference type="GeneID" id="90767388"/>
<dbReference type="InterPro" id="IPR052159">
    <property type="entry name" value="Competence_DNA_uptake"/>
</dbReference>
<keyword evidence="11" id="KW-1185">Reference proteome</keyword>
<protein>
    <submittedName>
        <fullName evidence="10">ComEC family competence protein</fullName>
    </submittedName>
</protein>
<dbReference type="NCBIfam" id="TIGR00360">
    <property type="entry name" value="ComEC_N-term"/>
    <property type="match status" value="1"/>
</dbReference>
<evidence type="ECO:0000259" key="8">
    <source>
        <dbReference type="Pfam" id="PF03772"/>
    </source>
</evidence>
<evidence type="ECO:0000259" key="9">
    <source>
        <dbReference type="Pfam" id="PF13567"/>
    </source>
</evidence>
<dbReference type="InterPro" id="IPR025405">
    <property type="entry name" value="DUF4131"/>
</dbReference>
<feature type="transmembrane region" description="Helical" evidence="7">
    <location>
        <begin position="558"/>
        <end position="577"/>
    </location>
</feature>
<dbReference type="EMBL" id="CP036532">
    <property type="protein sequence ID" value="QBK30680.1"/>
    <property type="molecule type" value="Genomic_DNA"/>
</dbReference>
<feature type="region of interest" description="Disordered" evidence="6">
    <location>
        <begin position="819"/>
        <end position="875"/>
    </location>
</feature>
<evidence type="ECO:0000313" key="11">
    <source>
        <dbReference type="Proteomes" id="UP000293719"/>
    </source>
</evidence>
<evidence type="ECO:0000256" key="7">
    <source>
        <dbReference type="SAM" id="Phobius"/>
    </source>
</evidence>
<evidence type="ECO:0000256" key="5">
    <source>
        <dbReference type="ARBA" id="ARBA00023136"/>
    </source>
</evidence>
<feature type="domain" description="ComEC/Rec2-related protein" evidence="8">
    <location>
        <begin position="317"/>
        <end position="608"/>
    </location>
</feature>
<sequence length="904" mass="95538">MAGPGETTTRKRRGWEPVADETAAPAECRAFLHAPAIPKRPTSAEKRAERTAAEIPAPAPAAPSPRARPRLQALRARWTAHLARALDDEAAFGTPFLLVPVLLLVGVAGYFALPAEPAAHNLPLALGFCALLWHIARSRSRPVARVLLTGVLLLAGMALAQWHTMAQATQMLGAEVTTHLTGRIVRMEQRPDGSVRYTLDVLATERPRLRHVPDRLRVTARVPVSDVRAGDGLKGVARLFPLSGPARPGGYDFTFHGYFAGHGANGFFYGAPEKVAAPPPDGWRAAVAARLQNARLWLGQRIRAAAPGEAGTVAAALVNGDKSAIPEPVNEALRISGLAHILTISGLHMALVAGTVMIGLRAGLALSGPLVAGHAVKKHAALVALAAIFVYLFMAGAGVATQRSFTMLAVMLAALLLDRRAISKRNLAIAAIVIIALHPAAVVGPSFHMSFAATLALIALYDLWNRRRAERASRSPAKPRPEGIAAAGSGAFRFFVALAATSLVAGAASGLYAAYHFQRVAVLGLVTNLAAMPIVSLITMPLAILATLAIPFGVDGPLYAMMAASAGWILAIAQWVAARSPDGMVGAMSNAAMLWATAAMVWFCVCRTWLRWGAVLPALAATMFMGQRDLPLAVISEDGRQMAVVGTSGALAVNRARPNAFIVEQWQQAYAARTVIKPVGLEDGVAEWVLPDAAAAVPAHRAADAEPGGRRAQGADPVAPMRCAEQICIATVWRGAERYDLVILSAPFPDGPTNATAETGGLKAIDAEAHDGGHHHASVLCGRFDLIVLAYAPAESPCDDGTLVLTARDLAFAGSAEIRPAPRGRLRTRENGTAPDPPHETRLSQETAPQTRSESERLEAEAGTAKKSGAVSPRLAVRHAVSTPLRPWHDARRWSRAARNLAPY</sequence>
<feature type="transmembrane region" description="Helical" evidence="7">
    <location>
        <begin position="521"/>
        <end position="546"/>
    </location>
</feature>
<dbReference type="RefSeq" id="WP_131616364.1">
    <property type="nucleotide sequence ID" value="NZ_CP036532.1"/>
</dbReference>
<keyword evidence="2" id="KW-1003">Cell membrane</keyword>
<feature type="region of interest" description="Disordered" evidence="6">
    <location>
        <begin position="1"/>
        <end position="20"/>
    </location>
</feature>
<evidence type="ECO:0000256" key="1">
    <source>
        <dbReference type="ARBA" id="ARBA00004651"/>
    </source>
</evidence>
<keyword evidence="4 7" id="KW-1133">Transmembrane helix</keyword>
<organism evidence="10 11">
    <name type="scientific">Roseitalea porphyridii</name>
    <dbReference type="NCBI Taxonomy" id="1852022"/>
    <lineage>
        <taxon>Bacteria</taxon>
        <taxon>Pseudomonadati</taxon>
        <taxon>Pseudomonadota</taxon>
        <taxon>Alphaproteobacteria</taxon>
        <taxon>Hyphomicrobiales</taxon>
        <taxon>Ahrensiaceae</taxon>
        <taxon>Roseitalea</taxon>
    </lineage>
</organism>
<evidence type="ECO:0000256" key="4">
    <source>
        <dbReference type="ARBA" id="ARBA00022989"/>
    </source>
</evidence>
<comment type="subcellular location">
    <subcellularLocation>
        <location evidence="1">Cell membrane</location>
        <topology evidence="1">Multi-pass membrane protein</topology>
    </subcellularLocation>
</comment>
<dbReference type="Pfam" id="PF03772">
    <property type="entry name" value="Competence"/>
    <property type="match status" value="1"/>
</dbReference>
<keyword evidence="5 7" id="KW-0472">Membrane</keyword>
<dbReference type="Pfam" id="PF13567">
    <property type="entry name" value="DUF4131"/>
    <property type="match status" value="1"/>
</dbReference>
<proteinExistence type="predicted"/>
<feature type="compositionally biased region" description="Basic and acidic residues" evidence="6">
    <location>
        <begin position="42"/>
        <end position="52"/>
    </location>
</feature>
<feature type="transmembrane region" description="Helical" evidence="7">
    <location>
        <begin position="424"/>
        <end position="441"/>
    </location>
</feature>
<feature type="transmembrane region" description="Helical" evidence="7">
    <location>
        <begin position="338"/>
        <end position="364"/>
    </location>
</feature>
<dbReference type="KEGG" id="rpod:E0E05_08785"/>
<feature type="transmembrane region" description="Helical" evidence="7">
    <location>
        <begin position="494"/>
        <end position="515"/>
    </location>
</feature>
<feature type="domain" description="DUF4131" evidence="9">
    <location>
        <begin position="122"/>
        <end position="253"/>
    </location>
</feature>
<evidence type="ECO:0000256" key="3">
    <source>
        <dbReference type="ARBA" id="ARBA00022692"/>
    </source>
</evidence>
<dbReference type="OrthoDB" id="9790149at2"/>
<gene>
    <name evidence="10" type="ORF">E0E05_08785</name>
</gene>
<dbReference type="GO" id="GO:0005886">
    <property type="term" value="C:plasma membrane"/>
    <property type="evidence" value="ECO:0007669"/>
    <property type="project" value="UniProtKB-SubCell"/>
</dbReference>
<dbReference type="PANTHER" id="PTHR30619">
    <property type="entry name" value="DNA INTERNALIZATION/COMPETENCE PROTEIN COMEC/REC2"/>
    <property type="match status" value="1"/>
</dbReference>
<evidence type="ECO:0000256" key="2">
    <source>
        <dbReference type="ARBA" id="ARBA00022475"/>
    </source>
</evidence>
<reference evidence="10 11" key="1">
    <citation type="journal article" date="2017" name="Int. J. Syst. Evol. Microbiol.">
        <title>Roseitalea porphyridii gen. nov., sp. nov., isolated from a red alga, and reclassification of Hoeflea suaedae Chung et al. 2013 as Pseudohoeflea suaedae gen. nov., comb. nov.</title>
        <authorList>
            <person name="Hyeon J.W."/>
            <person name="Jeong S.E."/>
            <person name="Baek K."/>
            <person name="Jeon C.O."/>
        </authorList>
    </citation>
    <scope>NUCLEOTIDE SEQUENCE [LARGE SCALE GENOMIC DNA]</scope>
    <source>
        <strain evidence="10 11">MA7-20</strain>
    </source>
</reference>
<keyword evidence="3 7" id="KW-0812">Transmembrane</keyword>
<feature type="transmembrane region" description="Helical" evidence="7">
    <location>
        <begin position="143"/>
        <end position="162"/>
    </location>
</feature>
<accession>A0A4P6V2L6</accession>
<feature type="transmembrane region" description="Helical" evidence="7">
    <location>
        <begin position="376"/>
        <end position="394"/>
    </location>
</feature>
<feature type="transmembrane region" description="Helical" evidence="7">
    <location>
        <begin position="90"/>
        <end position="112"/>
    </location>
</feature>
<name>A0A4P6V2L6_9HYPH</name>
<dbReference type="Proteomes" id="UP000293719">
    <property type="component" value="Chromosome"/>
</dbReference>
<dbReference type="InterPro" id="IPR004477">
    <property type="entry name" value="ComEC_N"/>
</dbReference>